<dbReference type="RefSeq" id="WP_187579068.1">
    <property type="nucleotide sequence ID" value="NZ_CP060713.1"/>
</dbReference>
<organism evidence="2 3">
    <name type="scientific">Nocardioides mesophilus</name>
    <dbReference type="NCBI Taxonomy" id="433659"/>
    <lineage>
        <taxon>Bacteria</taxon>
        <taxon>Bacillati</taxon>
        <taxon>Actinomycetota</taxon>
        <taxon>Actinomycetes</taxon>
        <taxon>Propionibacteriales</taxon>
        <taxon>Nocardioidaceae</taxon>
        <taxon>Nocardioides</taxon>
    </lineage>
</organism>
<dbReference type="GO" id="GO:0030655">
    <property type="term" value="P:beta-lactam antibiotic catabolic process"/>
    <property type="evidence" value="ECO:0007669"/>
    <property type="project" value="InterPro"/>
</dbReference>
<proteinExistence type="predicted"/>
<keyword evidence="3" id="KW-1185">Reference proteome</keyword>
<dbReference type="EMBL" id="CP060713">
    <property type="protein sequence ID" value="QNN53226.1"/>
    <property type="molecule type" value="Genomic_DNA"/>
</dbReference>
<dbReference type="KEGG" id="nmes:H9L09_01690"/>
<accession>A0A7G9RCA1</accession>
<protein>
    <submittedName>
        <fullName evidence="2">Serine hydrolase</fullName>
    </submittedName>
</protein>
<evidence type="ECO:0000259" key="1">
    <source>
        <dbReference type="Pfam" id="PF13354"/>
    </source>
</evidence>
<dbReference type="GO" id="GO:0008800">
    <property type="term" value="F:beta-lactamase activity"/>
    <property type="evidence" value="ECO:0007669"/>
    <property type="project" value="InterPro"/>
</dbReference>
<evidence type="ECO:0000313" key="3">
    <source>
        <dbReference type="Proteomes" id="UP000515947"/>
    </source>
</evidence>
<reference evidence="2 3" key="1">
    <citation type="submission" date="2020-08" db="EMBL/GenBank/DDBJ databases">
        <title>Genome sequence of Nocardioides mesophilus KACC 16243T.</title>
        <authorList>
            <person name="Hyun D.-W."/>
            <person name="Bae J.-W."/>
        </authorList>
    </citation>
    <scope>NUCLEOTIDE SEQUENCE [LARGE SCALE GENOMIC DNA]</scope>
    <source>
        <strain evidence="2 3">KACC 16243</strain>
    </source>
</reference>
<feature type="domain" description="Beta-lactamase class A catalytic" evidence="1">
    <location>
        <begin position="25"/>
        <end position="273"/>
    </location>
</feature>
<dbReference type="Pfam" id="PF13354">
    <property type="entry name" value="Beta-lactamase2"/>
    <property type="match status" value="1"/>
</dbReference>
<name>A0A7G9RCA1_9ACTN</name>
<keyword evidence="2" id="KW-0378">Hydrolase</keyword>
<sequence>MTSGTVRLLRDLRADLDAAGLTGWFLVRDLDSGEEIGIDPDTRVPLASLVKVPLAAAVLDKVARGELSEGTPLCLTGGGGREVGPAGLARFRFPATIALADVVYLSTCLSDNVAADALFDLVRPAQVTHYLRGLGVTDLTVRHRLSDLTQTPAEALAQTPELAQTLAAHGGTPSGGHRVRQLDSARASSGTARACVDLLERLWTTPSPVAPDVSQRVRELMGHHVVARQRLWPDFASDAATWSSKTGTLLNHRHEIGVVEHAEGDRYAVAALTASRVSAGIQHVAEATMASVARRLRDHLRH</sequence>
<dbReference type="Proteomes" id="UP000515947">
    <property type="component" value="Chromosome"/>
</dbReference>
<dbReference type="PANTHER" id="PTHR35333:SF3">
    <property type="entry name" value="BETA-LACTAMASE-TYPE TRANSPEPTIDASE FOLD CONTAINING PROTEIN"/>
    <property type="match status" value="1"/>
</dbReference>
<dbReference type="InterPro" id="IPR000871">
    <property type="entry name" value="Beta-lactam_class-A"/>
</dbReference>
<gene>
    <name evidence="2" type="ORF">H9L09_01690</name>
</gene>
<dbReference type="InterPro" id="IPR045155">
    <property type="entry name" value="Beta-lactam_cat"/>
</dbReference>
<dbReference type="InterPro" id="IPR012338">
    <property type="entry name" value="Beta-lactam/transpept-like"/>
</dbReference>
<dbReference type="AlphaFoldDB" id="A0A7G9RCA1"/>
<dbReference type="PANTHER" id="PTHR35333">
    <property type="entry name" value="BETA-LACTAMASE"/>
    <property type="match status" value="1"/>
</dbReference>
<evidence type="ECO:0000313" key="2">
    <source>
        <dbReference type="EMBL" id="QNN53226.1"/>
    </source>
</evidence>
<dbReference type="SUPFAM" id="SSF56601">
    <property type="entry name" value="beta-lactamase/transpeptidase-like"/>
    <property type="match status" value="1"/>
</dbReference>
<dbReference type="Gene3D" id="3.40.710.10">
    <property type="entry name" value="DD-peptidase/beta-lactamase superfamily"/>
    <property type="match status" value="1"/>
</dbReference>
<dbReference type="GO" id="GO:0046677">
    <property type="term" value="P:response to antibiotic"/>
    <property type="evidence" value="ECO:0007669"/>
    <property type="project" value="InterPro"/>
</dbReference>